<dbReference type="SUPFAM" id="SSF160631">
    <property type="entry name" value="SMI1/KNR4-like"/>
    <property type="match status" value="1"/>
</dbReference>
<keyword evidence="3" id="KW-1185">Reference proteome</keyword>
<organism evidence="2 3">
    <name type="scientific">Rhizocola hellebori</name>
    <dbReference type="NCBI Taxonomy" id="1392758"/>
    <lineage>
        <taxon>Bacteria</taxon>
        <taxon>Bacillati</taxon>
        <taxon>Actinomycetota</taxon>
        <taxon>Actinomycetes</taxon>
        <taxon>Micromonosporales</taxon>
        <taxon>Micromonosporaceae</taxon>
        <taxon>Rhizocola</taxon>
    </lineage>
</organism>
<dbReference type="Proteomes" id="UP000612899">
    <property type="component" value="Unassembled WGS sequence"/>
</dbReference>
<name>A0A8J3Q3K0_9ACTN</name>
<sequence length="169" mass="18715">MSQLHELVAGLREDPTCVFAQPVDQMGKTSLTLPDDLRQFYEACGGLVLFQDAPFVWVIVGAHQMIPTNLEVIGEQVEDDITSTWFVIARQRGDSNALISIDLGASRLGWCYDSDVEVHGLVGNSAVLANSFTELLEQLVKSRGQYVFWEDPRFVSKGDAYDAIDNSSE</sequence>
<dbReference type="EMBL" id="BONY01000004">
    <property type="protein sequence ID" value="GIH02809.1"/>
    <property type="molecule type" value="Genomic_DNA"/>
</dbReference>
<gene>
    <name evidence="2" type="ORF">Rhe02_08760</name>
</gene>
<evidence type="ECO:0000313" key="3">
    <source>
        <dbReference type="Proteomes" id="UP000612899"/>
    </source>
</evidence>
<proteinExistence type="predicted"/>
<dbReference type="InterPro" id="IPR018958">
    <property type="entry name" value="Knr4/Smi1-like_dom"/>
</dbReference>
<dbReference type="InterPro" id="IPR037883">
    <property type="entry name" value="Knr4/Smi1-like_sf"/>
</dbReference>
<dbReference type="Gene3D" id="3.40.1580.10">
    <property type="entry name" value="SMI1/KNR4-like"/>
    <property type="match status" value="1"/>
</dbReference>
<dbReference type="AlphaFoldDB" id="A0A8J3Q3K0"/>
<evidence type="ECO:0000259" key="1">
    <source>
        <dbReference type="Pfam" id="PF09346"/>
    </source>
</evidence>
<accession>A0A8J3Q3K0</accession>
<dbReference type="RefSeq" id="WP_203906743.1">
    <property type="nucleotide sequence ID" value="NZ_BONY01000004.1"/>
</dbReference>
<reference evidence="2" key="1">
    <citation type="submission" date="2021-01" db="EMBL/GenBank/DDBJ databases">
        <title>Whole genome shotgun sequence of Rhizocola hellebori NBRC 109834.</title>
        <authorList>
            <person name="Komaki H."/>
            <person name="Tamura T."/>
        </authorList>
    </citation>
    <scope>NUCLEOTIDE SEQUENCE</scope>
    <source>
        <strain evidence="2">NBRC 109834</strain>
    </source>
</reference>
<feature type="domain" description="Knr4/Smi1-like" evidence="1">
    <location>
        <begin position="31"/>
        <end position="138"/>
    </location>
</feature>
<evidence type="ECO:0000313" key="2">
    <source>
        <dbReference type="EMBL" id="GIH02809.1"/>
    </source>
</evidence>
<protein>
    <recommendedName>
        <fullName evidence="1">Knr4/Smi1-like domain-containing protein</fullName>
    </recommendedName>
</protein>
<comment type="caution">
    <text evidence="2">The sequence shown here is derived from an EMBL/GenBank/DDBJ whole genome shotgun (WGS) entry which is preliminary data.</text>
</comment>
<dbReference type="Pfam" id="PF09346">
    <property type="entry name" value="SMI1_KNR4"/>
    <property type="match status" value="1"/>
</dbReference>